<protein>
    <submittedName>
        <fullName evidence="2">Uncharacterized protein</fullName>
    </submittedName>
</protein>
<accession>A0ABU6RYE8</accession>
<feature type="region of interest" description="Disordered" evidence="1">
    <location>
        <begin position="92"/>
        <end position="111"/>
    </location>
</feature>
<evidence type="ECO:0000313" key="3">
    <source>
        <dbReference type="Proteomes" id="UP001341840"/>
    </source>
</evidence>
<comment type="caution">
    <text evidence="2">The sequence shown here is derived from an EMBL/GenBank/DDBJ whole genome shotgun (WGS) entry which is preliminary data.</text>
</comment>
<sequence length="111" mass="12188">MVLSMGAWALVWAPRRPVLLLQHFQGIEHDLVKEIIKDANASPSWRNKPPLGGGINPCPHPLGIHNCEDTDLTMDSSKSRVTGINSPAVQAWQESTDNTRGCKNSGESCYH</sequence>
<organism evidence="2 3">
    <name type="scientific">Stylosanthes scabra</name>
    <dbReference type="NCBI Taxonomy" id="79078"/>
    <lineage>
        <taxon>Eukaryota</taxon>
        <taxon>Viridiplantae</taxon>
        <taxon>Streptophyta</taxon>
        <taxon>Embryophyta</taxon>
        <taxon>Tracheophyta</taxon>
        <taxon>Spermatophyta</taxon>
        <taxon>Magnoliopsida</taxon>
        <taxon>eudicotyledons</taxon>
        <taxon>Gunneridae</taxon>
        <taxon>Pentapetalae</taxon>
        <taxon>rosids</taxon>
        <taxon>fabids</taxon>
        <taxon>Fabales</taxon>
        <taxon>Fabaceae</taxon>
        <taxon>Papilionoideae</taxon>
        <taxon>50 kb inversion clade</taxon>
        <taxon>dalbergioids sensu lato</taxon>
        <taxon>Dalbergieae</taxon>
        <taxon>Pterocarpus clade</taxon>
        <taxon>Stylosanthes</taxon>
    </lineage>
</organism>
<keyword evidence="3" id="KW-1185">Reference proteome</keyword>
<name>A0ABU6RYE8_9FABA</name>
<dbReference type="Proteomes" id="UP001341840">
    <property type="component" value="Unassembled WGS sequence"/>
</dbReference>
<reference evidence="2 3" key="1">
    <citation type="journal article" date="2023" name="Plants (Basel)">
        <title>Bridging the Gap: Combining Genomics and Transcriptomics Approaches to Understand Stylosanthes scabra, an Orphan Legume from the Brazilian Caatinga.</title>
        <authorList>
            <person name="Ferreira-Neto J.R.C."/>
            <person name="da Silva M.D."/>
            <person name="Binneck E."/>
            <person name="de Melo N.F."/>
            <person name="da Silva R.H."/>
            <person name="de Melo A.L.T.M."/>
            <person name="Pandolfi V."/>
            <person name="Bustamante F.O."/>
            <person name="Brasileiro-Vidal A.C."/>
            <person name="Benko-Iseppon A.M."/>
        </authorList>
    </citation>
    <scope>NUCLEOTIDE SEQUENCE [LARGE SCALE GENOMIC DNA]</scope>
    <source>
        <tissue evidence="2">Leaves</tissue>
    </source>
</reference>
<gene>
    <name evidence="2" type="ORF">PIB30_102227</name>
</gene>
<evidence type="ECO:0000313" key="2">
    <source>
        <dbReference type="EMBL" id="MED6128866.1"/>
    </source>
</evidence>
<evidence type="ECO:0000256" key="1">
    <source>
        <dbReference type="SAM" id="MobiDB-lite"/>
    </source>
</evidence>
<dbReference type="EMBL" id="JASCZI010033324">
    <property type="protein sequence ID" value="MED6128866.1"/>
    <property type="molecule type" value="Genomic_DNA"/>
</dbReference>
<proteinExistence type="predicted"/>